<dbReference type="Proteomes" id="UP001142489">
    <property type="component" value="Unassembled WGS sequence"/>
</dbReference>
<keyword evidence="3" id="KW-1185">Reference proteome</keyword>
<accession>A0A9Q0X649</accession>
<dbReference type="EMBL" id="JAPFRF010000023">
    <property type="protein sequence ID" value="KAJ7304066.1"/>
    <property type="molecule type" value="Genomic_DNA"/>
</dbReference>
<sequence length="121" mass="13235">MHSSSHPVLTLPRQEGPQRSSDPSRCPCRRPTLLRPRGHQDHSAPLAGRATEMAFSQDLERQQKATPYHIREDTGQAIGAGSLAEPAEPCAEGRLLLQGFAEGTRRSLELSADGTHCQKRS</sequence>
<protein>
    <submittedName>
        <fullName evidence="2">Uncharacterized protein</fullName>
    </submittedName>
</protein>
<proteinExistence type="predicted"/>
<evidence type="ECO:0000256" key="1">
    <source>
        <dbReference type="SAM" id="MobiDB-lite"/>
    </source>
</evidence>
<feature type="region of interest" description="Disordered" evidence="1">
    <location>
        <begin position="1"/>
        <end position="45"/>
    </location>
</feature>
<feature type="compositionally biased region" description="Low complexity" evidence="1">
    <location>
        <begin position="17"/>
        <end position="35"/>
    </location>
</feature>
<comment type="caution">
    <text evidence="2">The sequence shown here is derived from an EMBL/GenBank/DDBJ whole genome shotgun (WGS) entry which is preliminary data.</text>
</comment>
<organism evidence="2 3">
    <name type="scientific">Phrynocephalus forsythii</name>
    <dbReference type="NCBI Taxonomy" id="171643"/>
    <lineage>
        <taxon>Eukaryota</taxon>
        <taxon>Metazoa</taxon>
        <taxon>Chordata</taxon>
        <taxon>Craniata</taxon>
        <taxon>Vertebrata</taxon>
        <taxon>Euteleostomi</taxon>
        <taxon>Lepidosauria</taxon>
        <taxon>Squamata</taxon>
        <taxon>Bifurcata</taxon>
        <taxon>Unidentata</taxon>
        <taxon>Episquamata</taxon>
        <taxon>Toxicofera</taxon>
        <taxon>Iguania</taxon>
        <taxon>Acrodonta</taxon>
        <taxon>Agamidae</taxon>
        <taxon>Agaminae</taxon>
        <taxon>Phrynocephalus</taxon>
    </lineage>
</organism>
<gene>
    <name evidence="2" type="ORF">JRQ81_011588</name>
</gene>
<evidence type="ECO:0000313" key="3">
    <source>
        <dbReference type="Proteomes" id="UP001142489"/>
    </source>
</evidence>
<dbReference type="AlphaFoldDB" id="A0A9Q0X649"/>
<evidence type="ECO:0000313" key="2">
    <source>
        <dbReference type="EMBL" id="KAJ7304066.1"/>
    </source>
</evidence>
<name>A0A9Q0X649_9SAUR</name>
<reference evidence="2" key="1">
    <citation type="journal article" date="2023" name="DNA Res.">
        <title>Chromosome-level genome assembly of Phrynocephalus forsythii using third-generation DNA sequencing and Hi-C analysis.</title>
        <authorList>
            <person name="Qi Y."/>
            <person name="Zhao W."/>
            <person name="Zhao Y."/>
            <person name="Niu C."/>
            <person name="Cao S."/>
            <person name="Zhang Y."/>
        </authorList>
    </citation>
    <scope>NUCLEOTIDE SEQUENCE</scope>
    <source>
        <tissue evidence="2">Muscle</tissue>
    </source>
</reference>